<dbReference type="Gramene" id="AET2Gv20694900.28">
    <property type="protein sequence ID" value="AET2Gv20694900.28"/>
    <property type="gene ID" value="AET2Gv20694900"/>
</dbReference>
<accession>A0A453C0Y1</accession>
<dbReference type="AlphaFoldDB" id="A0A453C0Y1"/>
<evidence type="ECO:0000313" key="2">
    <source>
        <dbReference type="Proteomes" id="UP000015105"/>
    </source>
</evidence>
<evidence type="ECO:0000313" key="1">
    <source>
        <dbReference type="EnsemblPlants" id="AET2Gv20694900.28"/>
    </source>
</evidence>
<name>A0A453C0Y1_AEGTS</name>
<organism evidence="1 2">
    <name type="scientific">Aegilops tauschii subsp. strangulata</name>
    <name type="common">Goatgrass</name>
    <dbReference type="NCBI Taxonomy" id="200361"/>
    <lineage>
        <taxon>Eukaryota</taxon>
        <taxon>Viridiplantae</taxon>
        <taxon>Streptophyta</taxon>
        <taxon>Embryophyta</taxon>
        <taxon>Tracheophyta</taxon>
        <taxon>Spermatophyta</taxon>
        <taxon>Magnoliopsida</taxon>
        <taxon>Liliopsida</taxon>
        <taxon>Poales</taxon>
        <taxon>Poaceae</taxon>
        <taxon>BOP clade</taxon>
        <taxon>Pooideae</taxon>
        <taxon>Triticodae</taxon>
        <taxon>Triticeae</taxon>
        <taxon>Triticinae</taxon>
        <taxon>Aegilops</taxon>
    </lineage>
</organism>
<reference evidence="1" key="5">
    <citation type="journal article" date="2021" name="G3 (Bethesda)">
        <title>Aegilops tauschii genome assembly Aet v5.0 features greater sequence contiguity and improved annotation.</title>
        <authorList>
            <person name="Wang L."/>
            <person name="Zhu T."/>
            <person name="Rodriguez J.C."/>
            <person name="Deal K.R."/>
            <person name="Dubcovsky J."/>
            <person name="McGuire P.E."/>
            <person name="Lux T."/>
            <person name="Spannagl M."/>
            <person name="Mayer K.F.X."/>
            <person name="Baldrich P."/>
            <person name="Meyers B.C."/>
            <person name="Huo N."/>
            <person name="Gu Y.Q."/>
            <person name="Zhou H."/>
            <person name="Devos K.M."/>
            <person name="Bennetzen J.L."/>
            <person name="Unver T."/>
            <person name="Budak H."/>
            <person name="Gulick P.J."/>
            <person name="Galiba G."/>
            <person name="Kalapos B."/>
            <person name="Nelson D.R."/>
            <person name="Li P."/>
            <person name="You F.M."/>
            <person name="Luo M.C."/>
            <person name="Dvorak J."/>
        </authorList>
    </citation>
    <scope>NUCLEOTIDE SEQUENCE [LARGE SCALE GENOMIC DNA]</scope>
    <source>
        <strain evidence="1">cv. AL8/78</strain>
    </source>
</reference>
<reference evidence="2" key="1">
    <citation type="journal article" date="2014" name="Science">
        <title>Ancient hybridizations among the ancestral genomes of bread wheat.</title>
        <authorList>
            <consortium name="International Wheat Genome Sequencing Consortium,"/>
            <person name="Marcussen T."/>
            <person name="Sandve S.R."/>
            <person name="Heier L."/>
            <person name="Spannagl M."/>
            <person name="Pfeifer M."/>
            <person name="Jakobsen K.S."/>
            <person name="Wulff B.B."/>
            <person name="Steuernagel B."/>
            <person name="Mayer K.F."/>
            <person name="Olsen O.A."/>
        </authorList>
    </citation>
    <scope>NUCLEOTIDE SEQUENCE [LARGE SCALE GENOMIC DNA]</scope>
    <source>
        <strain evidence="2">cv. AL8/78</strain>
    </source>
</reference>
<reference evidence="2" key="2">
    <citation type="journal article" date="2017" name="Nat. Plants">
        <title>The Aegilops tauschii genome reveals multiple impacts of transposons.</title>
        <authorList>
            <person name="Zhao G."/>
            <person name="Zou C."/>
            <person name="Li K."/>
            <person name="Wang K."/>
            <person name="Li T."/>
            <person name="Gao L."/>
            <person name="Zhang X."/>
            <person name="Wang H."/>
            <person name="Yang Z."/>
            <person name="Liu X."/>
            <person name="Jiang W."/>
            <person name="Mao L."/>
            <person name="Kong X."/>
            <person name="Jiao Y."/>
            <person name="Jia J."/>
        </authorList>
    </citation>
    <scope>NUCLEOTIDE SEQUENCE [LARGE SCALE GENOMIC DNA]</scope>
    <source>
        <strain evidence="2">cv. AL8/78</strain>
    </source>
</reference>
<dbReference type="EnsemblPlants" id="AET2Gv20694900.28">
    <property type="protein sequence ID" value="AET2Gv20694900.28"/>
    <property type="gene ID" value="AET2Gv20694900"/>
</dbReference>
<protein>
    <submittedName>
        <fullName evidence="1">Uncharacterized protein</fullName>
    </submittedName>
</protein>
<reference evidence="1" key="4">
    <citation type="submission" date="2019-03" db="UniProtKB">
        <authorList>
            <consortium name="EnsemblPlants"/>
        </authorList>
    </citation>
    <scope>IDENTIFICATION</scope>
</reference>
<sequence length="100" mass="10749">REKARSLDSPAARHVRGGAEFQYKLPVPVITPDPLCEEATDVAGCSSASGSSVCSSPDDAPDHHVSRYAADRPMVMAYLRICCSLWSLLPCSPVQFSRLG</sequence>
<dbReference type="Proteomes" id="UP000015105">
    <property type="component" value="Chromosome 2D"/>
</dbReference>
<reference evidence="1" key="3">
    <citation type="journal article" date="2017" name="Nature">
        <title>Genome sequence of the progenitor of the wheat D genome Aegilops tauschii.</title>
        <authorList>
            <person name="Luo M.C."/>
            <person name="Gu Y.Q."/>
            <person name="Puiu D."/>
            <person name="Wang H."/>
            <person name="Twardziok S.O."/>
            <person name="Deal K.R."/>
            <person name="Huo N."/>
            <person name="Zhu T."/>
            <person name="Wang L."/>
            <person name="Wang Y."/>
            <person name="McGuire P.E."/>
            <person name="Liu S."/>
            <person name="Long H."/>
            <person name="Ramasamy R.K."/>
            <person name="Rodriguez J.C."/>
            <person name="Van S.L."/>
            <person name="Yuan L."/>
            <person name="Wang Z."/>
            <person name="Xia Z."/>
            <person name="Xiao L."/>
            <person name="Anderson O.D."/>
            <person name="Ouyang S."/>
            <person name="Liang Y."/>
            <person name="Zimin A.V."/>
            <person name="Pertea G."/>
            <person name="Qi P."/>
            <person name="Bennetzen J.L."/>
            <person name="Dai X."/>
            <person name="Dawson M.W."/>
            <person name="Muller H.G."/>
            <person name="Kugler K."/>
            <person name="Rivarola-Duarte L."/>
            <person name="Spannagl M."/>
            <person name="Mayer K.F.X."/>
            <person name="Lu F.H."/>
            <person name="Bevan M.W."/>
            <person name="Leroy P."/>
            <person name="Li P."/>
            <person name="You F.M."/>
            <person name="Sun Q."/>
            <person name="Liu Z."/>
            <person name="Lyons E."/>
            <person name="Wicker T."/>
            <person name="Salzberg S.L."/>
            <person name="Devos K.M."/>
            <person name="Dvorak J."/>
        </authorList>
    </citation>
    <scope>NUCLEOTIDE SEQUENCE [LARGE SCALE GENOMIC DNA]</scope>
    <source>
        <strain evidence="1">cv. AL8/78</strain>
    </source>
</reference>
<keyword evidence="2" id="KW-1185">Reference proteome</keyword>
<proteinExistence type="predicted"/>